<evidence type="ECO:0000313" key="2">
    <source>
        <dbReference type="Proteomes" id="UP000294847"/>
    </source>
</evidence>
<protein>
    <submittedName>
        <fullName evidence="1">Uncharacterized protein</fullName>
    </submittedName>
</protein>
<reference evidence="1 2" key="1">
    <citation type="journal article" date="2019" name="Mol. Biol. Evol.">
        <title>Blast fungal genomes show frequent chromosomal changes, gene gains and losses, and effector gene turnover.</title>
        <authorList>
            <person name="Gomez Luciano L.B."/>
            <person name="Jason Tsai I."/>
            <person name="Chuma I."/>
            <person name="Tosa Y."/>
            <person name="Chen Y.H."/>
            <person name="Li J.Y."/>
            <person name="Li M.Y."/>
            <person name="Jade Lu M.Y."/>
            <person name="Nakayashiki H."/>
            <person name="Li W.H."/>
        </authorList>
    </citation>
    <scope>NUCLEOTIDE SEQUENCE [LARGE SCALE GENOMIC DNA]</scope>
    <source>
        <strain evidence="1">MZ5-1-6</strain>
    </source>
</reference>
<proteinExistence type="predicted"/>
<sequence length="217" mass="23763">MTEPLMDKTLDNTTLATIELLEARLLRLEHIIYGPAGNPDAIPESSATSTMHDLERRFQGLVSRSRVYQDLLKIYNEHPSLFVSESQHALADSKIKQPPTQLDPAAVRAIVLASASQYHGTASALAAVTQDVPVPDPALSASLVATAPRARAIEAMQRAQTAEVAELRARSERVVRAWYEGHVLKYSKFVADAEGRVQDVEKTVLRAEAIRADGEKV</sequence>
<dbReference type="InterPro" id="IPR009991">
    <property type="entry name" value="DCTN3"/>
</dbReference>
<organism evidence="1 2">
    <name type="scientific">Pyricularia oryzae</name>
    <name type="common">Rice blast fungus</name>
    <name type="synonym">Magnaporthe oryzae</name>
    <dbReference type="NCBI Taxonomy" id="318829"/>
    <lineage>
        <taxon>Eukaryota</taxon>
        <taxon>Fungi</taxon>
        <taxon>Dikarya</taxon>
        <taxon>Ascomycota</taxon>
        <taxon>Pezizomycotina</taxon>
        <taxon>Sordariomycetes</taxon>
        <taxon>Sordariomycetidae</taxon>
        <taxon>Magnaporthales</taxon>
        <taxon>Pyriculariaceae</taxon>
        <taxon>Pyricularia</taxon>
    </lineage>
</organism>
<accession>A0A4P7NT47</accession>
<dbReference type="GO" id="GO:0061640">
    <property type="term" value="P:cytoskeleton-dependent cytokinesis"/>
    <property type="evidence" value="ECO:0007669"/>
    <property type="project" value="InterPro"/>
</dbReference>
<gene>
    <name evidence="1" type="ORF">PoMZ_12532</name>
</gene>
<dbReference type="GO" id="GO:0005869">
    <property type="term" value="C:dynactin complex"/>
    <property type="evidence" value="ECO:0007669"/>
    <property type="project" value="InterPro"/>
</dbReference>
<evidence type="ECO:0000313" key="1">
    <source>
        <dbReference type="EMBL" id="QBZ65570.1"/>
    </source>
</evidence>
<dbReference type="EMBL" id="CP034210">
    <property type="protein sequence ID" value="QBZ65570.1"/>
    <property type="molecule type" value="Genomic_DNA"/>
</dbReference>
<dbReference type="AlphaFoldDB" id="A0A4P7NT47"/>
<name>A0A4P7NT47_PYROR</name>
<dbReference type="Proteomes" id="UP000294847">
    <property type="component" value="Chromosome 7"/>
</dbReference>
<dbReference type="Pfam" id="PF07426">
    <property type="entry name" value="Dynactin_p22"/>
    <property type="match status" value="1"/>
</dbReference>